<dbReference type="RefSeq" id="WP_247810313.1">
    <property type="nucleotide sequence ID" value="NZ_CP095855.1"/>
</dbReference>
<dbReference type="EMBL" id="CP095855">
    <property type="protein sequence ID" value="UPK67971.1"/>
    <property type="molecule type" value="Genomic_DNA"/>
</dbReference>
<dbReference type="Proteomes" id="UP000830198">
    <property type="component" value="Chromosome"/>
</dbReference>
<protein>
    <submittedName>
        <fullName evidence="1">Uncharacterized protein</fullName>
    </submittedName>
</protein>
<evidence type="ECO:0000313" key="2">
    <source>
        <dbReference type="Proteomes" id="UP000830198"/>
    </source>
</evidence>
<gene>
    <name evidence="1" type="ORF">MYF79_23750</name>
</gene>
<accession>A0ABY4HW08</accession>
<organism evidence="1 2">
    <name type="scientific">Chitinophaga filiformis</name>
    <name type="common">Myxococcus filiformis</name>
    <name type="synonym">Flexibacter filiformis</name>
    <dbReference type="NCBI Taxonomy" id="104663"/>
    <lineage>
        <taxon>Bacteria</taxon>
        <taxon>Pseudomonadati</taxon>
        <taxon>Bacteroidota</taxon>
        <taxon>Chitinophagia</taxon>
        <taxon>Chitinophagales</taxon>
        <taxon>Chitinophagaceae</taxon>
        <taxon>Chitinophaga</taxon>
    </lineage>
</organism>
<sequence>MRSKQVNFFLAPEDLADVIKFLTDKGCEVIKTKTRNAGQPVYYDVEENLDFVFQVCLCRPEYLETLIFTYLDTRQEYSIDTTKSNAIEFSIGGFYPYSDKELHRSRLYFVPRYYEGDGLFQKDEEFLFWADNIFKAFKKAFLVKDKSILTDIYGTKNFINWVNKTRATMTVDGSKFIIP</sequence>
<proteinExistence type="predicted"/>
<reference evidence="1 2" key="1">
    <citation type="submission" date="2022-04" db="EMBL/GenBank/DDBJ databases">
        <title>The arsenic-methylating capacity of Chitinophaga filiformis YT5 during chitin decomposition.</title>
        <authorList>
            <person name="Chen G."/>
            <person name="Liang Y."/>
        </authorList>
    </citation>
    <scope>NUCLEOTIDE SEQUENCE [LARGE SCALE GENOMIC DNA]</scope>
    <source>
        <strain evidence="1 2">YT5</strain>
    </source>
</reference>
<evidence type="ECO:0000313" key="1">
    <source>
        <dbReference type="EMBL" id="UPK67971.1"/>
    </source>
</evidence>
<keyword evidence="2" id="KW-1185">Reference proteome</keyword>
<name>A0ABY4HW08_CHIFI</name>